<keyword evidence="3" id="KW-1185">Reference proteome</keyword>
<evidence type="ECO:0000313" key="3">
    <source>
        <dbReference type="Proteomes" id="UP001147760"/>
    </source>
</evidence>
<dbReference type="Proteomes" id="UP001147760">
    <property type="component" value="Unassembled WGS sequence"/>
</dbReference>
<dbReference type="AlphaFoldDB" id="A0A9W9WWE8"/>
<gene>
    <name evidence="2" type="ORF">N7530_003438</name>
</gene>
<reference evidence="2" key="1">
    <citation type="submission" date="2022-12" db="EMBL/GenBank/DDBJ databases">
        <authorList>
            <person name="Petersen C."/>
        </authorList>
    </citation>
    <scope>NUCLEOTIDE SEQUENCE</scope>
    <source>
        <strain evidence="2">IBT 17660</strain>
    </source>
</reference>
<evidence type="ECO:0000313" key="2">
    <source>
        <dbReference type="EMBL" id="KAJ5477929.1"/>
    </source>
</evidence>
<evidence type="ECO:0000256" key="1">
    <source>
        <dbReference type="SAM" id="MobiDB-lite"/>
    </source>
</evidence>
<name>A0A9W9WWE8_9EURO</name>
<dbReference type="EMBL" id="JAPWDO010000003">
    <property type="protein sequence ID" value="KAJ5477929.1"/>
    <property type="molecule type" value="Genomic_DNA"/>
</dbReference>
<reference evidence="2" key="2">
    <citation type="journal article" date="2023" name="IMA Fungus">
        <title>Comparative genomic study of the Penicillium genus elucidates a diverse pangenome and 15 lateral gene transfer events.</title>
        <authorList>
            <person name="Petersen C."/>
            <person name="Sorensen T."/>
            <person name="Nielsen M.R."/>
            <person name="Sondergaard T.E."/>
            <person name="Sorensen J.L."/>
            <person name="Fitzpatrick D.A."/>
            <person name="Frisvad J.C."/>
            <person name="Nielsen K.L."/>
        </authorList>
    </citation>
    <scope>NUCLEOTIDE SEQUENCE</scope>
    <source>
        <strain evidence="2">IBT 17660</strain>
    </source>
</reference>
<organism evidence="2 3">
    <name type="scientific">Penicillium desertorum</name>
    <dbReference type="NCBI Taxonomy" id="1303715"/>
    <lineage>
        <taxon>Eukaryota</taxon>
        <taxon>Fungi</taxon>
        <taxon>Dikarya</taxon>
        <taxon>Ascomycota</taxon>
        <taxon>Pezizomycotina</taxon>
        <taxon>Eurotiomycetes</taxon>
        <taxon>Eurotiomycetidae</taxon>
        <taxon>Eurotiales</taxon>
        <taxon>Aspergillaceae</taxon>
        <taxon>Penicillium</taxon>
    </lineage>
</organism>
<proteinExistence type="predicted"/>
<comment type="caution">
    <text evidence="2">The sequence shown here is derived from an EMBL/GenBank/DDBJ whole genome shotgun (WGS) entry which is preliminary data.</text>
</comment>
<feature type="region of interest" description="Disordered" evidence="1">
    <location>
        <begin position="90"/>
        <end position="158"/>
    </location>
</feature>
<sequence length="190" mass="21443">MDVDFVTQRHFMALIVLKEIGNDVRRRMLGSELDLGYFERLTIESPVADIVRELYASPQIQRVFHLKGDVTFENHANTLTDGSLADKMESMSLEPKQQKQPRRSGRLAAKQSDKSQLPPSTPPDAGSQGPVKEKRPKPRADQICVYNGTPPRKRFLPLSSNTKRHINSRSRIYWPGSRTWKSTGGLLSGT</sequence>
<accession>A0A9W9WWE8</accession>
<protein>
    <submittedName>
        <fullName evidence="2">Uncharacterized protein</fullName>
    </submittedName>
</protein>
<dbReference type="OrthoDB" id="2156052at2759"/>